<dbReference type="EC" id="3.1.3.11" evidence="3 12"/>
<reference evidence="16" key="1">
    <citation type="journal article" date="2020" name="mSystems">
        <title>Genome- and Community-Level Interaction Insights into Carbon Utilization and Element Cycling Functions of Hydrothermarchaeota in Hydrothermal Sediment.</title>
        <authorList>
            <person name="Zhou Z."/>
            <person name="Liu Y."/>
            <person name="Xu W."/>
            <person name="Pan J."/>
            <person name="Luo Z.H."/>
            <person name="Li M."/>
        </authorList>
    </citation>
    <scope>NUCLEOTIDE SEQUENCE [LARGE SCALE GENOMIC DNA]</scope>
    <source>
        <strain evidence="16">SpSt-464</strain>
    </source>
</reference>
<accession>A0A7C3J5G7</accession>
<feature type="binding site" evidence="12">
    <location>
        <position position="113"/>
    </location>
    <ligand>
        <name>Mg(2+)</name>
        <dbReference type="ChEBI" id="CHEBI:18420"/>
        <label>2</label>
    </ligand>
</feature>
<keyword evidence="5 12" id="KW-0479">Metal-binding</keyword>
<dbReference type="GO" id="GO:0030388">
    <property type="term" value="P:fructose 1,6-bisphosphate metabolic process"/>
    <property type="evidence" value="ECO:0007669"/>
    <property type="project" value="TreeGrafter"/>
</dbReference>
<evidence type="ECO:0000256" key="11">
    <source>
        <dbReference type="ARBA" id="ARBA00081210"/>
    </source>
</evidence>
<evidence type="ECO:0000256" key="7">
    <source>
        <dbReference type="ARBA" id="ARBA00022842"/>
    </source>
</evidence>
<evidence type="ECO:0000256" key="2">
    <source>
        <dbReference type="ARBA" id="ARBA00010941"/>
    </source>
</evidence>
<comment type="subunit">
    <text evidence="12">Homotetramer.</text>
</comment>
<comment type="caution">
    <text evidence="16">The sequence shown here is derived from an EMBL/GenBank/DDBJ whole genome shotgun (WGS) entry which is preliminary data.</text>
</comment>
<comment type="subcellular location">
    <subcellularLocation>
        <location evidence="12">Cytoplasm</location>
    </subcellularLocation>
</comment>
<proteinExistence type="inferred from homology"/>
<dbReference type="FunFam" id="3.30.540.10:FF:000002">
    <property type="entry name" value="Fructose-1,6-bisphosphatase class 1"/>
    <property type="match status" value="1"/>
</dbReference>
<comment type="cofactor">
    <cofactor evidence="12">
        <name>Mg(2+)</name>
        <dbReference type="ChEBI" id="CHEBI:18420"/>
    </cofactor>
    <text evidence="12">Binds 2 magnesium ions per subunit.</text>
</comment>
<dbReference type="GO" id="GO:0000287">
    <property type="term" value="F:magnesium ion binding"/>
    <property type="evidence" value="ECO:0007669"/>
    <property type="project" value="UniProtKB-UniRule"/>
</dbReference>
<sequence>MNGNLQLQHFILNEQKKFPYAKGDFTLLLLDIALAGKIISREVNKAGLVEILGLTGKENVQGEQVQKLDEFSNSTLVNILSRNDTVGGCASEEMADPVFFHNHVNAKYCVIFDPLDGSSNIDVNVSIGTIFSIYKLLNDGECTENDFLRKGKEQLAAGYIVYGSSTMLVFTTGEGVHGFTLDPSLGEFLLSHPNMKFPEPSKRYYSVNEGNYKYWDERVKKYVDYLKNNEKPFTLRYIGSLVSDFHRNLIYGGIFFYPLDYKNKEKPKGKLRLMYEANPLSLITKNAGGLATDGKNEILDIKPEEIHQRVPLYIGTKSFVEEAMSFINSEEK</sequence>
<feature type="domain" description="Fructose-1-6-bisphosphatase class 1 C-terminal" evidence="15">
    <location>
        <begin position="201"/>
        <end position="326"/>
    </location>
</feature>
<dbReference type="AlphaFoldDB" id="A0A7C3J5G7"/>
<name>A0A7C3J5G7_UNCW3</name>
<comment type="pathway">
    <text evidence="9">Carbohydrate biosynthesis.</text>
</comment>
<feature type="binding site" evidence="12">
    <location>
        <position position="208"/>
    </location>
    <ligand>
        <name>substrate</name>
    </ligand>
</feature>
<dbReference type="InterPro" id="IPR028343">
    <property type="entry name" value="FBPtase"/>
</dbReference>
<gene>
    <name evidence="12" type="primary">fbp</name>
    <name evidence="16" type="ORF">ENS15_01130</name>
</gene>
<protein>
    <recommendedName>
        <fullName evidence="10 12">Fructose-1,6-bisphosphatase class 1</fullName>
        <shortName evidence="12">FBPase class 1</shortName>
        <ecNumber evidence="3 12">3.1.3.11</ecNumber>
    </recommendedName>
    <alternativeName>
        <fullName evidence="11 12">D-fructose-1,6-bisphosphate 1-phosphohydrolase class 1</fullName>
    </alternativeName>
</protein>
<dbReference type="GO" id="GO:0042132">
    <property type="term" value="F:fructose 1,6-bisphosphate 1-phosphatase activity"/>
    <property type="evidence" value="ECO:0007669"/>
    <property type="project" value="UniProtKB-UniRule"/>
</dbReference>
<dbReference type="GO" id="GO:0005986">
    <property type="term" value="P:sucrose biosynthetic process"/>
    <property type="evidence" value="ECO:0007669"/>
    <property type="project" value="TreeGrafter"/>
</dbReference>
<feature type="binding site" evidence="12">
    <location>
        <position position="92"/>
    </location>
    <ligand>
        <name>Mg(2+)</name>
        <dbReference type="ChEBI" id="CHEBI:18420"/>
        <label>1</label>
    </ligand>
</feature>
<dbReference type="PANTHER" id="PTHR11556">
    <property type="entry name" value="FRUCTOSE-1,6-BISPHOSPHATASE-RELATED"/>
    <property type="match status" value="1"/>
</dbReference>
<evidence type="ECO:0000259" key="15">
    <source>
        <dbReference type="Pfam" id="PF18913"/>
    </source>
</evidence>
<keyword evidence="8 12" id="KW-0119">Carbohydrate metabolism</keyword>
<feature type="domain" description="Fructose-1-6-bisphosphatase class I N-terminal" evidence="14">
    <location>
        <begin position="7"/>
        <end position="193"/>
    </location>
</feature>
<dbReference type="PRINTS" id="PR00115">
    <property type="entry name" value="F16BPHPHTASE"/>
</dbReference>
<feature type="binding site" evidence="12">
    <location>
        <position position="237"/>
    </location>
    <ligand>
        <name>substrate</name>
    </ligand>
</feature>
<dbReference type="PIRSF" id="PIRSF500210">
    <property type="entry name" value="FBPtase"/>
    <property type="match status" value="1"/>
</dbReference>
<dbReference type="GO" id="GO:0006094">
    <property type="term" value="P:gluconeogenesis"/>
    <property type="evidence" value="ECO:0007669"/>
    <property type="project" value="UniProtKB-UniRule"/>
</dbReference>
<evidence type="ECO:0000256" key="4">
    <source>
        <dbReference type="ARBA" id="ARBA00022490"/>
    </source>
</evidence>
<evidence type="ECO:0000256" key="3">
    <source>
        <dbReference type="ARBA" id="ARBA00013093"/>
    </source>
</evidence>
<evidence type="ECO:0000256" key="1">
    <source>
        <dbReference type="ARBA" id="ARBA00001273"/>
    </source>
</evidence>
<dbReference type="FunFam" id="3.40.190.80:FF:000001">
    <property type="entry name" value="Fructose-1,6-bisphosphatase class 1"/>
    <property type="match status" value="1"/>
</dbReference>
<evidence type="ECO:0000256" key="12">
    <source>
        <dbReference type="HAMAP-Rule" id="MF_01855"/>
    </source>
</evidence>
<evidence type="ECO:0000256" key="9">
    <source>
        <dbReference type="ARBA" id="ARBA00024331"/>
    </source>
</evidence>
<dbReference type="NCBIfam" id="NF006779">
    <property type="entry name" value="PRK09293.1-3"/>
    <property type="match status" value="1"/>
</dbReference>
<dbReference type="GO" id="GO:0005829">
    <property type="term" value="C:cytosol"/>
    <property type="evidence" value="ECO:0007669"/>
    <property type="project" value="TreeGrafter"/>
</dbReference>
<dbReference type="Gene3D" id="3.40.190.80">
    <property type="match status" value="1"/>
</dbReference>
<dbReference type="Pfam" id="PF18913">
    <property type="entry name" value="FBPase_C"/>
    <property type="match status" value="1"/>
</dbReference>
<dbReference type="InterPro" id="IPR033391">
    <property type="entry name" value="FBPase_N"/>
</dbReference>
<evidence type="ECO:0000259" key="14">
    <source>
        <dbReference type="Pfam" id="PF00316"/>
    </source>
</evidence>
<dbReference type="PIRSF" id="PIRSF000904">
    <property type="entry name" value="FBPtase_SBPase"/>
    <property type="match status" value="1"/>
</dbReference>
<feature type="binding site" evidence="12">
    <location>
        <position position="270"/>
    </location>
    <ligand>
        <name>substrate</name>
    </ligand>
</feature>
<dbReference type="HAMAP" id="MF_01855">
    <property type="entry name" value="FBPase_class1"/>
    <property type="match status" value="1"/>
</dbReference>
<keyword evidence="6 12" id="KW-0378">Hydrolase</keyword>
<evidence type="ECO:0000313" key="16">
    <source>
        <dbReference type="EMBL" id="HFK23248.1"/>
    </source>
</evidence>
<feature type="binding site" evidence="12">
    <location>
        <position position="113"/>
    </location>
    <ligand>
        <name>Mg(2+)</name>
        <dbReference type="ChEBI" id="CHEBI:18420"/>
        <label>1</label>
    </ligand>
</feature>
<organism evidence="16">
    <name type="scientific">candidate division WOR-3 bacterium</name>
    <dbReference type="NCBI Taxonomy" id="2052148"/>
    <lineage>
        <taxon>Bacteria</taxon>
        <taxon>Bacteria division WOR-3</taxon>
    </lineage>
</organism>
<dbReference type="PANTHER" id="PTHR11556:SF35">
    <property type="entry name" value="SEDOHEPTULOSE-1,7-BISPHOSPHATASE, CHLOROPLASTIC"/>
    <property type="match status" value="1"/>
</dbReference>
<evidence type="ECO:0000256" key="8">
    <source>
        <dbReference type="ARBA" id="ARBA00023277"/>
    </source>
</evidence>
<dbReference type="InterPro" id="IPR000146">
    <property type="entry name" value="FBPase_class-1"/>
</dbReference>
<dbReference type="EMBL" id="DSTT01000001">
    <property type="protein sequence ID" value="HFK23248.1"/>
    <property type="molecule type" value="Genomic_DNA"/>
</dbReference>
<dbReference type="NCBIfam" id="NF006778">
    <property type="entry name" value="PRK09293.1-1"/>
    <property type="match status" value="1"/>
</dbReference>
<evidence type="ECO:0000256" key="6">
    <source>
        <dbReference type="ARBA" id="ARBA00022801"/>
    </source>
</evidence>
<evidence type="ECO:0000256" key="13">
    <source>
        <dbReference type="RuleBase" id="RU000508"/>
    </source>
</evidence>
<dbReference type="CDD" id="cd00354">
    <property type="entry name" value="FBPase"/>
    <property type="match status" value="1"/>
</dbReference>
<feature type="binding site" evidence="12">
    <location>
        <position position="115"/>
    </location>
    <ligand>
        <name>Mg(2+)</name>
        <dbReference type="ChEBI" id="CHEBI:18420"/>
        <label>1</label>
    </ligand>
</feature>
<dbReference type="SUPFAM" id="SSF56655">
    <property type="entry name" value="Carbohydrate phosphatase"/>
    <property type="match status" value="1"/>
</dbReference>
<dbReference type="InterPro" id="IPR044015">
    <property type="entry name" value="FBPase_C_dom"/>
</dbReference>
<keyword evidence="4 12" id="KW-0963">Cytoplasm</keyword>
<comment type="catalytic activity">
    <reaction evidence="1 12">
        <text>beta-D-fructose 1,6-bisphosphate + H2O = beta-D-fructose 6-phosphate + phosphate</text>
        <dbReference type="Rhea" id="RHEA:11064"/>
        <dbReference type="ChEBI" id="CHEBI:15377"/>
        <dbReference type="ChEBI" id="CHEBI:32966"/>
        <dbReference type="ChEBI" id="CHEBI:43474"/>
        <dbReference type="ChEBI" id="CHEBI:57634"/>
        <dbReference type="EC" id="3.1.3.11"/>
    </reaction>
</comment>
<evidence type="ECO:0000256" key="5">
    <source>
        <dbReference type="ARBA" id="ARBA00022723"/>
    </source>
</evidence>
<dbReference type="GO" id="GO:0006000">
    <property type="term" value="P:fructose metabolic process"/>
    <property type="evidence" value="ECO:0007669"/>
    <property type="project" value="TreeGrafter"/>
</dbReference>
<comment type="similarity">
    <text evidence="2 12 13">Belongs to the FBPase class 1 family.</text>
</comment>
<comment type="caution">
    <text evidence="12">Lacks conserved residue(s) required for the propagation of feature annotation.</text>
</comment>
<dbReference type="Gene3D" id="3.30.540.10">
    <property type="entry name" value="Fructose-1,6-Bisphosphatase, subunit A, domain 1"/>
    <property type="match status" value="1"/>
</dbReference>
<feature type="binding site" evidence="12">
    <location>
        <position position="276"/>
    </location>
    <ligand>
        <name>Mg(2+)</name>
        <dbReference type="ChEBI" id="CHEBI:18420"/>
        <label>2</label>
    </ligand>
</feature>
<feature type="binding site" evidence="12">
    <location>
        <begin position="116"/>
        <end position="119"/>
    </location>
    <ligand>
        <name>substrate</name>
    </ligand>
</feature>
<keyword evidence="7 12" id="KW-0460">Magnesium</keyword>
<dbReference type="Pfam" id="PF00316">
    <property type="entry name" value="FBPase"/>
    <property type="match status" value="1"/>
</dbReference>
<dbReference type="GO" id="GO:0006002">
    <property type="term" value="P:fructose 6-phosphate metabolic process"/>
    <property type="evidence" value="ECO:0007669"/>
    <property type="project" value="TreeGrafter"/>
</dbReference>
<feature type="binding site" evidence="12">
    <location>
        <position position="116"/>
    </location>
    <ligand>
        <name>Mg(2+)</name>
        <dbReference type="ChEBI" id="CHEBI:18420"/>
        <label>2</label>
    </ligand>
</feature>
<evidence type="ECO:0000256" key="10">
    <source>
        <dbReference type="ARBA" id="ARBA00072069"/>
    </source>
</evidence>